<comment type="caution">
    <text evidence="9">Lacks conserved residue(s) required for the propagation of feature annotation.</text>
</comment>
<comment type="caution">
    <text evidence="12">The sequence shown here is derived from an EMBL/GenBank/DDBJ whole genome shotgun (WGS) entry which is preliminary data.</text>
</comment>
<feature type="compositionally biased region" description="Basic and acidic residues" evidence="11">
    <location>
        <begin position="216"/>
        <end position="228"/>
    </location>
</feature>
<gene>
    <name evidence="9" type="primary">lspA</name>
    <name evidence="12" type="ORF">D1164_06395</name>
</gene>
<evidence type="ECO:0000256" key="10">
    <source>
        <dbReference type="RuleBase" id="RU004181"/>
    </source>
</evidence>
<feature type="active site" evidence="9">
    <location>
        <position position="182"/>
    </location>
</feature>
<evidence type="ECO:0000313" key="12">
    <source>
        <dbReference type="EMBL" id="RIH65892.1"/>
    </source>
</evidence>
<feature type="active site" evidence="9">
    <location>
        <position position="148"/>
    </location>
</feature>
<evidence type="ECO:0000256" key="6">
    <source>
        <dbReference type="ARBA" id="ARBA00022801"/>
    </source>
</evidence>
<dbReference type="InterPro" id="IPR001872">
    <property type="entry name" value="Peptidase_A8"/>
</dbReference>
<dbReference type="NCBIfam" id="NF011369">
    <property type="entry name" value="PRK14788.1"/>
    <property type="match status" value="1"/>
</dbReference>
<comment type="pathway">
    <text evidence="9">Protein modification; lipoprotein biosynthesis (signal peptide cleavage).</text>
</comment>
<dbReference type="AlphaFoldDB" id="A0A399D5F1"/>
<dbReference type="GO" id="GO:0005886">
    <property type="term" value="C:plasma membrane"/>
    <property type="evidence" value="ECO:0007669"/>
    <property type="project" value="UniProtKB-SubCell"/>
</dbReference>
<dbReference type="GO" id="GO:0006508">
    <property type="term" value="P:proteolysis"/>
    <property type="evidence" value="ECO:0007669"/>
    <property type="project" value="UniProtKB-KW"/>
</dbReference>
<evidence type="ECO:0000256" key="11">
    <source>
        <dbReference type="SAM" id="MobiDB-lite"/>
    </source>
</evidence>
<proteinExistence type="inferred from homology"/>
<evidence type="ECO:0000313" key="13">
    <source>
        <dbReference type="Proteomes" id="UP000266441"/>
    </source>
</evidence>
<comment type="catalytic activity">
    <reaction evidence="9">
        <text>Release of signal peptides from bacterial membrane prolipoproteins. Hydrolyzes -Xaa-Yaa-Zaa-|-(S,diacylglyceryl)Cys-, in which Xaa is hydrophobic (preferably Leu), and Yaa (Ala or Ser) and Zaa (Gly or Ala) have small, neutral side chains.</text>
        <dbReference type="EC" id="3.4.23.36"/>
    </reaction>
</comment>
<keyword evidence="3 9" id="KW-0645">Protease</keyword>
<comment type="subcellular location">
    <subcellularLocation>
        <location evidence="9">Cell membrane</location>
        <topology evidence="9">Multi-pass membrane protein</topology>
    </subcellularLocation>
</comment>
<keyword evidence="13" id="KW-1185">Reference proteome</keyword>
<dbReference type="PANTHER" id="PTHR33695">
    <property type="entry name" value="LIPOPROTEIN SIGNAL PEPTIDASE"/>
    <property type="match status" value="1"/>
</dbReference>
<evidence type="ECO:0000256" key="9">
    <source>
        <dbReference type="HAMAP-Rule" id="MF_00161"/>
    </source>
</evidence>
<reference evidence="12 13" key="1">
    <citation type="journal article" date="2015" name="Int. J. Syst. Evol. Microbiol.">
        <title>Mariniphaga sediminis sp. nov., isolated from coastal sediment.</title>
        <authorList>
            <person name="Wang F.Q."/>
            <person name="Shen Q.Y."/>
            <person name="Chen G.J."/>
            <person name="Du Z.J."/>
        </authorList>
    </citation>
    <scope>NUCLEOTIDE SEQUENCE [LARGE SCALE GENOMIC DNA]</scope>
    <source>
        <strain evidence="12 13">SY21</strain>
    </source>
</reference>
<keyword evidence="6 9" id="KW-0378">Hydrolase</keyword>
<dbReference type="OrthoDB" id="9810259at2"/>
<feature type="transmembrane region" description="Helical" evidence="9">
    <location>
        <begin position="96"/>
        <end position="120"/>
    </location>
</feature>
<keyword evidence="5 9" id="KW-0064">Aspartyl protease</keyword>
<keyword evidence="4 9" id="KW-0812">Transmembrane</keyword>
<dbReference type="PANTHER" id="PTHR33695:SF1">
    <property type="entry name" value="LIPOPROTEIN SIGNAL PEPTIDASE"/>
    <property type="match status" value="1"/>
</dbReference>
<dbReference type="Pfam" id="PF01252">
    <property type="entry name" value="Peptidase_A8"/>
    <property type="match status" value="1"/>
</dbReference>
<keyword evidence="8 9" id="KW-0472">Membrane</keyword>
<dbReference type="EMBL" id="QWET01000004">
    <property type="protein sequence ID" value="RIH65892.1"/>
    <property type="molecule type" value="Genomic_DNA"/>
</dbReference>
<name>A0A399D5F1_9BACT</name>
<evidence type="ECO:0000256" key="8">
    <source>
        <dbReference type="ARBA" id="ARBA00023136"/>
    </source>
</evidence>
<organism evidence="12 13">
    <name type="scientific">Mariniphaga sediminis</name>
    <dbReference type="NCBI Taxonomy" id="1628158"/>
    <lineage>
        <taxon>Bacteria</taxon>
        <taxon>Pseudomonadati</taxon>
        <taxon>Bacteroidota</taxon>
        <taxon>Bacteroidia</taxon>
        <taxon>Marinilabiliales</taxon>
        <taxon>Prolixibacteraceae</taxon>
        <taxon>Mariniphaga</taxon>
    </lineage>
</organism>
<comment type="function">
    <text evidence="9">This protein specifically catalyzes the removal of signal peptides from prolipoproteins.</text>
</comment>
<evidence type="ECO:0000256" key="7">
    <source>
        <dbReference type="ARBA" id="ARBA00022989"/>
    </source>
</evidence>
<dbReference type="Proteomes" id="UP000266441">
    <property type="component" value="Unassembled WGS sequence"/>
</dbReference>
<protein>
    <recommendedName>
        <fullName evidence="9">Lipoprotein signal peptidase</fullName>
        <ecNumber evidence="9">3.4.23.36</ecNumber>
    </recommendedName>
    <alternativeName>
        <fullName evidence="9">Prolipoprotein signal peptidase</fullName>
    </alternativeName>
    <alternativeName>
        <fullName evidence="9">Signal peptidase II</fullName>
        <shortName evidence="9">SPase II</shortName>
    </alternativeName>
</protein>
<evidence type="ECO:0000256" key="4">
    <source>
        <dbReference type="ARBA" id="ARBA00022692"/>
    </source>
</evidence>
<comment type="similarity">
    <text evidence="1 9 10">Belongs to the peptidase A8 family.</text>
</comment>
<sequence length="228" mass="26065">MKNRITKLLVIIFSVLVADQVLKVWVKTNFSLGEEIIIFKNWFILHFVENNGMAFGFEFAGEYGKLFLSVFRIVAVFAIGWYLFRLNRQKEVPFGFLACIALIFSGAIGNIIDSLFYGMIFNHSYGQVAGFLPEGGGYAGFLHGRVVDMFYFPIIETKLPEWLPVWGGNDFVFFRPVFNIADSSITVGIFSILIFYRKQFNSLDKKEEYNEGGDGDVTRVEEMTSEKE</sequence>
<keyword evidence="7 9" id="KW-1133">Transmembrane helix</keyword>
<evidence type="ECO:0000256" key="2">
    <source>
        <dbReference type="ARBA" id="ARBA00022475"/>
    </source>
</evidence>
<dbReference type="RefSeq" id="WP_119349128.1">
    <property type="nucleotide sequence ID" value="NZ_QWET01000004.1"/>
</dbReference>
<evidence type="ECO:0000256" key="1">
    <source>
        <dbReference type="ARBA" id="ARBA00006139"/>
    </source>
</evidence>
<dbReference type="PRINTS" id="PR00781">
    <property type="entry name" value="LIPOSIGPTASE"/>
</dbReference>
<evidence type="ECO:0000256" key="5">
    <source>
        <dbReference type="ARBA" id="ARBA00022750"/>
    </source>
</evidence>
<feature type="region of interest" description="Disordered" evidence="11">
    <location>
        <begin position="209"/>
        <end position="228"/>
    </location>
</feature>
<keyword evidence="2 9" id="KW-1003">Cell membrane</keyword>
<feature type="transmembrane region" description="Helical" evidence="9">
    <location>
        <begin position="66"/>
        <end position="84"/>
    </location>
</feature>
<evidence type="ECO:0000256" key="3">
    <source>
        <dbReference type="ARBA" id="ARBA00022670"/>
    </source>
</evidence>
<accession>A0A399D5F1</accession>
<dbReference type="UniPathway" id="UPA00665"/>
<dbReference type="HAMAP" id="MF_00161">
    <property type="entry name" value="LspA"/>
    <property type="match status" value="1"/>
</dbReference>
<keyword evidence="12" id="KW-0449">Lipoprotein</keyword>
<dbReference type="EC" id="3.4.23.36" evidence="9"/>
<dbReference type="GO" id="GO:0004190">
    <property type="term" value="F:aspartic-type endopeptidase activity"/>
    <property type="evidence" value="ECO:0007669"/>
    <property type="project" value="UniProtKB-UniRule"/>
</dbReference>
<feature type="transmembrane region" description="Helical" evidence="9">
    <location>
        <begin position="173"/>
        <end position="196"/>
    </location>
</feature>